<reference evidence="2" key="1">
    <citation type="submission" date="2011-11" db="EMBL/GenBank/DDBJ databases">
        <title>The Genome Sequence of Fusarium oxysporum II5.</title>
        <authorList>
            <consortium name="The Broad Institute Genome Sequencing Platform"/>
            <person name="Ma L.-J."/>
            <person name="Gale L.R."/>
            <person name="Schwartz D.C."/>
            <person name="Zhou S."/>
            <person name="Corby-Kistler H."/>
            <person name="Young S.K."/>
            <person name="Zeng Q."/>
            <person name="Gargeya S."/>
            <person name="Fitzgerald M."/>
            <person name="Haas B."/>
            <person name="Abouelleil A."/>
            <person name="Alvarado L."/>
            <person name="Arachchi H.M."/>
            <person name="Berlin A."/>
            <person name="Brown A."/>
            <person name="Chapman S.B."/>
            <person name="Chen Z."/>
            <person name="Dunbar C."/>
            <person name="Freedman E."/>
            <person name="Gearin G."/>
            <person name="Goldberg J."/>
            <person name="Griggs A."/>
            <person name="Gujja S."/>
            <person name="Heiman D."/>
            <person name="Howarth C."/>
            <person name="Larson L."/>
            <person name="Lui A."/>
            <person name="MacDonald P.J.P."/>
            <person name="Montmayeur A."/>
            <person name="Murphy C."/>
            <person name="Neiman D."/>
            <person name="Pearson M."/>
            <person name="Priest M."/>
            <person name="Roberts A."/>
            <person name="Saif S."/>
            <person name="Shea T."/>
            <person name="Shenoy N."/>
            <person name="Sisk P."/>
            <person name="Stolte C."/>
            <person name="Sykes S."/>
            <person name="Wortman J."/>
            <person name="Nusbaum C."/>
            <person name="Birren B."/>
        </authorList>
    </citation>
    <scope>NUCLEOTIDE SEQUENCE [LARGE SCALE GENOMIC DNA]</scope>
    <source>
        <strain evidence="2">54006</strain>
    </source>
</reference>
<accession>X0J0H6</accession>
<sequence length="35" mass="3822">ILLTTMNFAILLWGFLLSQGVSALPISPHDRDPQG</sequence>
<dbReference type="GeneID" id="42042145"/>
<proteinExistence type="predicted"/>
<feature type="chain" id="PRO_5004941211" evidence="1">
    <location>
        <begin position="24"/>
        <end position="35"/>
    </location>
</feature>
<evidence type="ECO:0000256" key="1">
    <source>
        <dbReference type="SAM" id="SignalP"/>
    </source>
</evidence>
<dbReference type="AlphaFoldDB" id="X0J0H6"/>
<organism evidence="2">
    <name type="scientific">Fusarium odoratissimum (strain NRRL 54006)</name>
    <dbReference type="NCBI Taxonomy" id="1089451"/>
    <lineage>
        <taxon>Eukaryota</taxon>
        <taxon>Fungi</taxon>
        <taxon>Dikarya</taxon>
        <taxon>Ascomycota</taxon>
        <taxon>Pezizomycotina</taxon>
        <taxon>Sordariomycetes</taxon>
        <taxon>Hypocreomycetidae</taxon>
        <taxon>Hypocreales</taxon>
        <taxon>Nectriaceae</taxon>
        <taxon>Fusarium</taxon>
        <taxon>Fusarium oxysporum species complex</taxon>
        <taxon>Fusarium oxysporum f. sp. cubense (strain race 4)</taxon>
    </lineage>
</organism>
<dbReference type="VEuPathDB" id="FungiDB:FOIG_16970"/>
<keyword evidence="1" id="KW-0732">Signal</keyword>
<dbReference type="RefSeq" id="XP_031051835.1">
    <property type="nucleotide sequence ID" value="XM_031218451.1"/>
</dbReference>
<protein>
    <submittedName>
        <fullName evidence="2">Uncharacterized protein</fullName>
    </submittedName>
</protein>
<feature type="non-terminal residue" evidence="2">
    <location>
        <position position="35"/>
    </location>
</feature>
<feature type="non-terminal residue" evidence="2">
    <location>
        <position position="1"/>
    </location>
</feature>
<evidence type="ECO:0000313" key="2">
    <source>
        <dbReference type="EMBL" id="EXL89745.1"/>
    </source>
</evidence>
<dbReference type="HOGENOM" id="CLU_3371015_0_0_1"/>
<dbReference type="EMBL" id="KK036444">
    <property type="protein sequence ID" value="EXL89745.1"/>
    <property type="molecule type" value="Genomic_DNA"/>
</dbReference>
<feature type="signal peptide" evidence="1">
    <location>
        <begin position="1"/>
        <end position="23"/>
    </location>
</feature>
<gene>
    <name evidence="2" type="ORF">FOIG_16970</name>
</gene>
<name>X0J0H6_FUSO5</name>
<dbReference type="Proteomes" id="UP000030685">
    <property type="component" value="Unassembled WGS sequence"/>
</dbReference>
<reference evidence="2" key="2">
    <citation type="submission" date="2014-03" db="EMBL/GenBank/DDBJ databases">
        <title>The Genome Annotation of Fusarium oxysporum II5.</title>
        <authorList>
            <consortium name="The Broad Institute Genomics Platform"/>
            <person name="Ma L.-J."/>
            <person name="Corby-Kistler H."/>
            <person name="Broz K."/>
            <person name="Gale L.R."/>
            <person name="Jonkers W."/>
            <person name="O'Donnell K."/>
            <person name="Ploetz R."/>
            <person name="Steinberg C."/>
            <person name="Schwartz D.C."/>
            <person name="VanEtten H."/>
            <person name="Zhou S."/>
            <person name="Young S.K."/>
            <person name="Zeng Q."/>
            <person name="Gargeya S."/>
            <person name="Fitzgerald M."/>
            <person name="Abouelleil A."/>
            <person name="Alvarado L."/>
            <person name="Chapman S.B."/>
            <person name="Gainer-Dewar J."/>
            <person name="Goldberg J."/>
            <person name="Griggs A."/>
            <person name="Gujja S."/>
            <person name="Hansen M."/>
            <person name="Howarth C."/>
            <person name="Imamovic A."/>
            <person name="Ireland A."/>
            <person name="Larimer J."/>
            <person name="McCowan C."/>
            <person name="Murphy C."/>
            <person name="Pearson M."/>
            <person name="Poon T.W."/>
            <person name="Priest M."/>
            <person name="Roberts A."/>
            <person name="Saif S."/>
            <person name="Shea T."/>
            <person name="Sykes S."/>
            <person name="Wortman J."/>
            <person name="Nusbaum C."/>
            <person name="Birren B."/>
        </authorList>
    </citation>
    <scope>NUCLEOTIDE SEQUENCE</scope>
    <source>
        <strain evidence="2">54006</strain>
    </source>
</reference>